<name>A0A392QMC7_9FABA</name>
<sequence>MGLWNCSIRGDHRFKVNGQRCKNKEKVRKKSWSEKKFCCKVGVLSVARRAGGTGALRRFENNQQESFLSSARRAGRMARRARGKFQIRMHNGHLRVEQSIWRGAPA</sequence>
<evidence type="ECO:0000313" key="1">
    <source>
        <dbReference type="EMBL" id="MCI25012.1"/>
    </source>
</evidence>
<feature type="non-terminal residue" evidence="1">
    <location>
        <position position="106"/>
    </location>
</feature>
<protein>
    <submittedName>
        <fullName evidence="1">Uncharacterized protein</fullName>
    </submittedName>
</protein>
<dbReference type="EMBL" id="LXQA010144829">
    <property type="protein sequence ID" value="MCI25012.1"/>
    <property type="molecule type" value="Genomic_DNA"/>
</dbReference>
<organism evidence="1 2">
    <name type="scientific">Trifolium medium</name>
    <dbReference type="NCBI Taxonomy" id="97028"/>
    <lineage>
        <taxon>Eukaryota</taxon>
        <taxon>Viridiplantae</taxon>
        <taxon>Streptophyta</taxon>
        <taxon>Embryophyta</taxon>
        <taxon>Tracheophyta</taxon>
        <taxon>Spermatophyta</taxon>
        <taxon>Magnoliopsida</taxon>
        <taxon>eudicotyledons</taxon>
        <taxon>Gunneridae</taxon>
        <taxon>Pentapetalae</taxon>
        <taxon>rosids</taxon>
        <taxon>fabids</taxon>
        <taxon>Fabales</taxon>
        <taxon>Fabaceae</taxon>
        <taxon>Papilionoideae</taxon>
        <taxon>50 kb inversion clade</taxon>
        <taxon>NPAAA clade</taxon>
        <taxon>Hologalegina</taxon>
        <taxon>IRL clade</taxon>
        <taxon>Trifolieae</taxon>
        <taxon>Trifolium</taxon>
    </lineage>
</organism>
<comment type="caution">
    <text evidence="1">The sequence shown here is derived from an EMBL/GenBank/DDBJ whole genome shotgun (WGS) entry which is preliminary data.</text>
</comment>
<dbReference type="Proteomes" id="UP000265520">
    <property type="component" value="Unassembled WGS sequence"/>
</dbReference>
<reference evidence="1 2" key="1">
    <citation type="journal article" date="2018" name="Front. Plant Sci.">
        <title>Red Clover (Trifolium pratense) and Zigzag Clover (T. medium) - A Picture of Genomic Similarities and Differences.</title>
        <authorList>
            <person name="Dluhosova J."/>
            <person name="Istvanek J."/>
            <person name="Nedelnik J."/>
            <person name="Repkova J."/>
        </authorList>
    </citation>
    <scope>NUCLEOTIDE SEQUENCE [LARGE SCALE GENOMIC DNA]</scope>
    <source>
        <strain evidence="2">cv. 10/8</strain>
        <tissue evidence="1">Leaf</tissue>
    </source>
</reference>
<accession>A0A392QMC7</accession>
<keyword evidence="2" id="KW-1185">Reference proteome</keyword>
<dbReference type="AlphaFoldDB" id="A0A392QMC7"/>
<evidence type="ECO:0000313" key="2">
    <source>
        <dbReference type="Proteomes" id="UP000265520"/>
    </source>
</evidence>
<proteinExistence type="predicted"/>